<name>A0A914Q997_9BILA</name>
<protein>
    <submittedName>
        <fullName evidence="2">Uncharacterized protein</fullName>
    </submittedName>
</protein>
<evidence type="ECO:0000313" key="2">
    <source>
        <dbReference type="WBParaSite" id="PDA_v2.g28084.t1"/>
    </source>
</evidence>
<dbReference type="WBParaSite" id="PDA_v2.g28084.t1">
    <property type="protein sequence ID" value="PDA_v2.g28084.t1"/>
    <property type="gene ID" value="PDA_v2.g28084"/>
</dbReference>
<accession>A0A914Q997</accession>
<dbReference type="AlphaFoldDB" id="A0A914Q997"/>
<sequence length="200" mass="23257">MHSSNKTFCQSSISNLFKPRKALNPIFARRIYFSSQYHRQNWPLPDSIIFYIAKNPSSAKLFQKLVQSCKFFFIKNSIIIIDRSYNHGFFYDRGNKELEAVLEKIQICENFSCKFWISGDVIGPTSKIISSIIPYIYIVDVKKIHVYGQTVSYNDFLCFAEYIKNLTSINSNFKNENDSNIPLEQLVEALPNLKGFFLMV</sequence>
<dbReference type="Proteomes" id="UP000887578">
    <property type="component" value="Unplaced"/>
</dbReference>
<reference evidence="2" key="1">
    <citation type="submission" date="2022-11" db="UniProtKB">
        <authorList>
            <consortium name="WormBaseParasite"/>
        </authorList>
    </citation>
    <scope>IDENTIFICATION</scope>
</reference>
<organism evidence="1 2">
    <name type="scientific">Panagrolaimus davidi</name>
    <dbReference type="NCBI Taxonomy" id="227884"/>
    <lineage>
        <taxon>Eukaryota</taxon>
        <taxon>Metazoa</taxon>
        <taxon>Ecdysozoa</taxon>
        <taxon>Nematoda</taxon>
        <taxon>Chromadorea</taxon>
        <taxon>Rhabditida</taxon>
        <taxon>Tylenchina</taxon>
        <taxon>Panagrolaimomorpha</taxon>
        <taxon>Panagrolaimoidea</taxon>
        <taxon>Panagrolaimidae</taxon>
        <taxon>Panagrolaimus</taxon>
    </lineage>
</organism>
<proteinExistence type="predicted"/>
<evidence type="ECO:0000313" key="1">
    <source>
        <dbReference type="Proteomes" id="UP000887578"/>
    </source>
</evidence>
<keyword evidence="1" id="KW-1185">Reference proteome</keyword>